<protein>
    <recommendedName>
        <fullName evidence="1">HTH cro/C1-type domain-containing protein</fullName>
    </recommendedName>
</protein>
<gene>
    <name evidence="2" type="ORF">GCM10009682_45670</name>
</gene>
<dbReference type="EMBL" id="BAAALT010000170">
    <property type="protein sequence ID" value="GAA1820153.1"/>
    <property type="molecule type" value="Genomic_DNA"/>
</dbReference>
<dbReference type="InterPro" id="IPR010982">
    <property type="entry name" value="Lambda_DNA-bd_dom_sf"/>
</dbReference>
<dbReference type="Proteomes" id="UP001500218">
    <property type="component" value="Unassembled WGS sequence"/>
</dbReference>
<evidence type="ECO:0000313" key="3">
    <source>
        <dbReference type="Proteomes" id="UP001500218"/>
    </source>
</evidence>
<comment type="caution">
    <text evidence="2">The sequence shown here is derived from an EMBL/GenBank/DDBJ whole genome shotgun (WGS) entry which is preliminary data.</text>
</comment>
<dbReference type="Gene3D" id="1.10.260.40">
    <property type="entry name" value="lambda repressor-like DNA-binding domains"/>
    <property type="match status" value="1"/>
</dbReference>
<dbReference type="SMART" id="SM00530">
    <property type="entry name" value="HTH_XRE"/>
    <property type="match status" value="1"/>
</dbReference>
<sequence length="271" mass="30547">MSPDDESGTRKLPMDSWEQRLTSSIATAIRYWRDQRGMTAKDVEAATWRLGHRVPKSVIVNLENRRRESISVAELLIVAAALEVPPILLLAPLGRSESVEVLPDIGATPWQVRGWVHGAFVPPYEGLSYERWRYAQIILGLHDVHRALVKRYMNAEERLRLIARSLPDLMAVESPDEAVATVMRRYRIVAQDLAGSLNELRDHRNSMEEDGFLLPELPSAIEEALIAGSEVISSDVERQIIQDMLLLRDRIRRHASLPGENASGDEESTNS</sequence>
<name>A0ABP4YJE4_9ACTN</name>
<dbReference type="InterPro" id="IPR001387">
    <property type="entry name" value="Cro/C1-type_HTH"/>
</dbReference>
<feature type="domain" description="HTH cro/C1-type" evidence="1">
    <location>
        <begin position="29"/>
        <end position="89"/>
    </location>
</feature>
<evidence type="ECO:0000259" key="1">
    <source>
        <dbReference type="PROSITE" id="PS50943"/>
    </source>
</evidence>
<keyword evidence="3" id="KW-1185">Reference proteome</keyword>
<evidence type="ECO:0000313" key="2">
    <source>
        <dbReference type="EMBL" id="GAA1820153.1"/>
    </source>
</evidence>
<proteinExistence type="predicted"/>
<reference evidence="3" key="1">
    <citation type="journal article" date="2019" name="Int. J. Syst. Evol. Microbiol.">
        <title>The Global Catalogue of Microorganisms (GCM) 10K type strain sequencing project: providing services to taxonomists for standard genome sequencing and annotation.</title>
        <authorList>
            <consortium name="The Broad Institute Genomics Platform"/>
            <consortium name="The Broad Institute Genome Sequencing Center for Infectious Disease"/>
            <person name="Wu L."/>
            <person name="Ma J."/>
        </authorList>
    </citation>
    <scope>NUCLEOTIDE SEQUENCE [LARGE SCALE GENOMIC DNA]</scope>
    <source>
        <strain evidence="3">JCM 13250</strain>
    </source>
</reference>
<organism evidence="2 3">
    <name type="scientific">Luedemannella flava</name>
    <dbReference type="NCBI Taxonomy" id="349316"/>
    <lineage>
        <taxon>Bacteria</taxon>
        <taxon>Bacillati</taxon>
        <taxon>Actinomycetota</taxon>
        <taxon>Actinomycetes</taxon>
        <taxon>Micromonosporales</taxon>
        <taxon>Micromonosporaceae</taxon>
        <taxon>Luedemannella</taxon>
    </lineage>
</organism>
<dbReference type="SUPFAM" id="SSF47413">
    <property type="entry name" value="lambda repressor-like DNA-binding domains"/>
    <property type="match status" value="1"/>
</dbReference>
<dbReference type="PROSITE" id="PS50943">
    <property type="entry name" value="HTH_CROC1"/>
    <property type="match status" value="1"/>
</dbReference>
<accession>A0ABP4YJE4</accession>